<feature type="transmembrane region" description="Helical" evidence="1">
    <location>
        <begin position="21"/>
        <end position="44"/>
    </location>
</feature>
<evidence type="ECO:0000313" key="2">
    <source>
        <dbReference type="EMBL" id="MBE2997974.1"/>
    </source>
</evidence>
<name>A0ABR9P2C0_9ACTN</name>
<feature type="transmembrane region" description="Helical" evidence="1">
    <location>
        <begin position="122"/>
        <end position="142"/>
    </location>
</feature>
<dbReference type="RefSeq" id="WP_193120613.1">
    <property type="nucleotide sequence ID" value="NZ_JADBGI010000003.1"/>
</dbReference>
<gene>
    <name evidence="2" type="ORF">IDM40_04510</name>
</gene>
<keyword evidence="1" id="KW-0812">Transmembrane</keyword>
<comment type="caution">
    <text evidence="2">The sequence shown here is derived from an EMBL/GenBank/DDBJ whole genome shotgun (WGS) entry which is preliminary data.</text>
</comment>
<accession>A0ABR9P2C0</accession>
<protein>
    <submittedName>
        <fullName evidence="2">Uncharacterized protein</fullName>
    </submittedName>
</protein>
<keyword evidence="1" id="KW-0472">Membrane</keyword>
<reference evidence="2 3" key="1">
    <citation type="submission" date="2020-09" db="EMBL/GenBank/DDBJ databases">
        <title>Diversity and distribution of actinomycetes associated with coral in the coast of Hainan.</title>
        <authorList>
            <person name="Li F."/>
        </authorList>
    </citation>
    <scope>NUCLEOTIDE SEQUENCE [LARGE SCALE GENOMIC DNA]</scope>
    <source>
        <strain evidence="2 3">HNM0947</strain>
    </source>
</reference>
<dbReference type="Proteomes" id="UP000806528">
    <property type="component" value="Unassembled WGS sequence"/>
</dbReference>
<feature type="transmembrane region" description="Helical" evidence="1">
    <location>
        <begin position="94"/>
        <end position="116"/>
    </location>
</feature>
<organism evidence="2 3">
    <name type="scientific">Nocardiopsis coralli</name>
    <dbReference type="NCBI Taxonomy" id="2772213"/>
    <lineage>
        <taxon>Bacteria</taxon>
        <taxon>Bacillati</taxon>
        <taxon>Actinomycetota</taxon>
        <taxon>Actinomycetes</taxon>
        <taxon>Streptosporangiales</taxon>
        <taxon>Nocardiopsidaceae</taxon>
        <taxon>Nocardiopsis</taxon>
    </lineage>
</organism>
<keyword evidence="3" id="KW-1185">Reference proteome</keyword>
<evidence type="ECO:0000313" key="3">
    <source>
        <dbReference type="Proteomes" id="UP000806528"/>
    </source>
</evidence>
<feature type="transmembrane region" description="Helical" evidence="1">
    <location>
        <begin position="56"/>
        <end position="82"/>
    </location>
</feature>
<evidence type="ECO:0000256" key="1">
    <source>
        <dbReference type="SAM" id="Phobius"/>
    </source>
</evidence>
<proteinExistence type="predicted"/>
<sequence>MYGFDGLSGRRERGPWYTRSIPAALLAYAVCAAVLSLVFLAVVSASVDDTVVAGDLFLYVLVLAAGAPFVIWVVAAPLATLGRYLSRILGGHRVPWTALALLVVLAVFWMAIGFWTRTDLDIGLLLFVLVLTGPATVVYAALRTEERVAQNRRWEGRSPDA</sequence>
<keyword evidence="1" id="KW-1133">Transmembrane helix</keyword>
<dbReference type="EMBL" id="JADBGI010000003">
    <property type="protein sequence ID" value="MBE2997974.1"/>
    <property type="molecule type" value="Genomic_DNA"/>
</dbReference>